<evidence type="ECO:0000256" key="2">
    <source>
        <dbReference type="SAM" id="MobiDB-lite"/>
    </source>
</evidence>
<dbReference type="PROSITE" id="PS51229">
    <property type="entry name" value="DCUN1"/>
    <property type="match status" value="1"/>
</dbReference>
<dbReference type="GO" id="GO:0097602">
    <property type="term" value="F:cullin family protein binding"/>
    <property type="evidence" value="ECO:0007669"/>
    <property type="project" value="TreeGrafter"/>
</dbReference>
<dbReference type="eggNOG" id="KOG3077">
    <property type="taxonomic scope" value="Eukaryota"/>
</dbReference>
<dbReference type="VEuPathDB" id="AmoebaDB:NAEGRDRAFT_49668"/>
<dbReference type="InterPro" id="IPR005176">
    <property type="entry name" value="PONY_dom"/>
</dbReference>
<dbReference type="InterPro" id="IPR014764">
    <property type="entry name" value="DCN-prot"/>
</dbReference>
<dbReference type="GO" id="GO:0045116">
    <property type="term" value="P:protein neddylation"/>
    <property type="evidence" value="ECO:0007669"/>
    <property type="project" value="TreeGrafter"/>
</dbReference>
<dbReference type="STRING" id="5762.D2VHW0"/>
<evidence type="ECO:0000256" key="1">
    <source>
        <dbReference type="RuleBase" id="RU410713"/>
    </source>
</evidence>
<dbReference type="FunCoup" id="D2VHW0">
    <property type="interactions" value="133"/>
</dbReference>
<dbReference type="Pfam" id="PF03556">
    <property type="entry name" value="Cullin_binding"/>
    <property type="match status" value="1"/>
</dbReference>
<dbReference type="Gene3D" id="1.10.238.200">
    <property type="entry name" value="Cullin, PONY binding domain"/>
    <property type="match status" value="1"/>
</dbReference>
<dbReference type="GO" id="GO:0032182">
    <property type="term" value="F:ubiquitin-like protein binding"/>
    <property type="evidence" value="ECO:0007669"/>
    <property type="project" value="TreeGrafter"/>
</dbReference>
<dbReference type="OMA" id="CIAWFRE"/>
<dbReference type="Proteomes" id="UP000006671">
    <property type="component" value="Unassembled WGS sequence"/>
</dbReference>
<name>D2VHW0_NAEGR</name>
<feature type="region of interest" description="Disordered" evidence="2">
    <location>
        <begin position="1"/>
        <end position="71"/>
    </location>
</feature>
<organism evidence="5">
    <name type="scientific">Naegleria gruberi</name>
    <name type="common">Amoeba</name>
    <dbReference type="NCBI Taxonomy" id="5762"/>
    <lineage>
        <taxon>Eukaryota</taxon>
        <taxon>Discoba</taxon>
        <taxon>Heterolobosea</taxon>
        <taxon>Tetramitia</taxon>
        <taxon>Eutetramitia</taxon>
        <taxon>Vahlkampfiidae</taxon>
        <taxon>Naegleria</taxon>
    </lineage>
</organism>
<dbReference type="EMBL" id="GG738872">
    <property type="protein sequence ID" value="EFC43661.1"/>
    <property type="molecule type" value="Genomic_DNA"/>
</dbReference>
<proteinExistence type="predicted"/>
<dbReference type="PANTHER" id="PTHR12281">
    <property type="entry name" value="RP42 RELATED"/>
    <property type="match status" value="1"/>
</dbReference>
<protein>
    <recommendedName>
        <fullName evidence="1">Defective in cullin neddylation protein</fullName>
    </recommendedName>
</protein>
<dbReference type="KEGG" id="ngr:NAEGRDRAFT_49668"/>
<accession>D2VHW0</accession>
<dbReference type="GO" id="GO:0000151">
    <property type="term" value="C:ubiquitin ligase complex"/>
    <property type="evidence" value="ECO:0007669"/>
    <property type="project" value="TreeGrafter"/>
</dbReference>
<evidence type="ECO:0000313" key="4">
    <source>
        <dbReference type="EMBL" id="EFC43661.1"/>
    </source>
</evidence>
<dbReference type="Gene3D" id="1.10.238.10">
    <property type="entry name" value="EF-hand"/>
    <property type="match status" value="1"/>
</dbReference>
<dbReference type="InterPro" id="IPR042460">
    <property type="entry name" value="DCN1-like_PONY"/>
</dbReference>
<keyword evidence="5" id="KW-1185">Reference proteome</keyword>
<evidence type="ECO:0000259" key="3">
    <source>
        <dbReference type="PROSITE" id="PS51229"/>
    </source>
</evidence>
<dbReference type="GO" id="GO:0031624">
    <property type="term" value="F:ubiquitin conjugating enzyme binding"/>
    <property type="evidence" value="ECO:0007669"/>
    <property type="project" value="TreeGrafter"/>
</dbReference>
<dbReference type="GeneID" id="8863288"/>
<sequence length="269" mass="30433">MGQKGSSNSSSSSSTTTNSTYNNHSNTSNQTKTTQSSNNSGNNNTSNNTTAAASTTTTNNTSSTTNSVKSGDEMEKLYAKYAAMDVKDPDSEDDVDYIGTEGLLKLAEDIGINPEQRIMLIMLYKIGATEQYKVKHKEFVDGFKRNNCQSLSDMKSKVSSWEQPITSNNTEFKKFYVWCYNYSKEPGAKSMSCEMASATWRLLLSDRYKKINEWCDYIENTYKRAIQKDSWDLFIDFVHNVGDDLSRYDSNDAWPVIVDDWCTLLQKKQ</sequence>
<evidence type="ECO:0000313" key="5">
    <source>
        <dbReference type="Proteomes" id="UP000006671"/>
    </source>
</evidence>
<feature type="compositionally biased region" description="Low complexity" evidence="2">
    <location>
        <begin position="1"/>
        <end position="67"/>
    </location>
</feature>
<dbReference type="AlphaFoldDB" id="D2VHW0"/>
<dbReference type="OrthoDB" id="27198at2759"/>
<dbReference type="RefSeq" id="XP_002676405.1">
    <property type="nucleotide sequence ID" value="XM_002676359.1"/>
</dbReference>
<gene>
    <name evidence="4" type="ORF">NAEGRDRAFT_49668</name>
</gene>
<feature type="domain" description="DCUN1" evidence="3">
    <location>
        <begin position="69"/>
        <end position="266"/>
    </location>
</feature>
<dbReference type="PANTHER" id="PTHR12281:SF31">
    <property type="entry name" value="DCN1-LIKE PROTEIN 3"/>
    <property type="match status" value="1"/>
</dbReference>
<dbReference type="InParanoid" id="D2VHW0"/>
<comment type="function">
    <text evidence="1">Neddylation of cullins play an essential role in the regulation of SCF-type complexes activity.</text>
</comment>
<reference evidence="4 5" key="1">
    <citation type="journal article" date="2010" name="Cell">
        <title>The genome of Naegleria gruberi illuminates early eukaryotic versatility.</title>
        <authorList>
            <person name="Fritz-Laylin L.K."/>
            <person name="Prochnik S.E."/>
            <person name="Ginger M.L."/>
            <person name="Dacks J.B."/>
            <person name="Carpenter M.L."/>
            <person name="Field M.C."/>
            <person name="Kuo A."/>
            <person name="Paredez A."/>
            <person name="Chapman J."/>
            <person name="Pham J."/>
            <person name="Shu S."/>
            <person name="Neupane R."/>
            <person name="Cipriano M."/>
            <person name="Mancuso J."/>
            <person name="Tu H."/>
            <person name="Salamov A."/>
            <person name="Lindquist E."/>
            <person name="Shapiro H."/>
            <person name="Lucas S."/>
            <person name="Grigoriev I.V."/>
            <person name="Cande W.Z."/>
            <person name="Fulton C."/>
            <person name="Rokhsar D.S."/>
            <person name="Dawson S.C."/>
        </authorList>
    </citation>
    <scope>NUCLEOTIDE SEQUENCE [LARGE SCALE GENOMIC DNA]</scope>
    <source>
        <strain evidence="4 5">NEG-M</strain>
    </source>
</reference>